<name>A0A915C6C9_PARUN</name>
<proteinExistence type="predicted"/>
<dbReference type="WBParaSite" id="PgR094_g002_t10">
    <property type="protein sequence ID" value="PgR094_g002_t10"/>
    <property type="gene ID" value="PgR094_g002"/>
</dbReference>
<dbReference type="AlphaFoldDB" id="A0A915C6C9"/>
<dbReference type="Proteomes" id="UP000887569">
    <property type="component" value="Unplaced"/>
</dbReference>
<protein>
    <submittedName>
        <fullName evidence="3">Collagen alpha-1(XVIII) chain</fullName>
    </submittedName>
</protein>
<keyword evidence="1" id="KW-0812">Transmembrane</keyword>
<organism evidence="2 3">
    <name type="scientific">Parascaris univalens</name>
    <name type="common">Nematode worm</name>
    <dbReference type="NCBI Taxonomy" id="6257"/>
    <lineage>
        <taxon>Eukaryota</taxon>
        <taxon>Metazoa</taxon>
        <taxon>Ecdysozoa</taxon>
        <taxon>Nematoda</taxon>
        <taxon>Chromadorea</taxon>
        <taxon>Rhabditida</taxon>
        <taxon>Spirurina</taxon>
        <taxon>Ascaridomorpha</taxon>
        <taxon>Ascaridoidea</taxon>
        <taxon>Ascarididae</taxon>
        <taxon>Parascaris</taxon>
    </lineage>
</organism>
<evidence type="ECO:0000256" key="1">
    <source>
        <dbReference type="SAM" id="Phobius"/>
    </source>
</evidence>
<accession>A0A915C6C9</accession>
<evidence type="ECO:0000313" key="3">
    <source>
        <dbReference type="WBParaSite" id="PgR094_g002_t10"/>
    </source>
</evidence>
<evidence type="ECO:0000313" key="2">
    <source>
        <dbReference type="Proteomes" id="UP000887569"/>
    </source>
</evidence>
<feature type="transmembrane region" description="Helical" evidence="1">
    <location>
        <begin position="23"/>
        <end position="48"/>
    </location>
</feature>
<keyword evidence="2" id="KW-1185">Reference proteome</keyword>
<keyword evidence="1" id="KW-1133">Transmembrane helix</keyword>
<sequence>MRIIICYFIDDILSMNAPSGDDLLLCVCVCVCVYVYVYILRLIAITLISSLRHYHNFSAHFRSFFISFFTRI</sequence>
<reference evidence="3" key="1">
    <citation type="submission" date="2022-11" db="UniProtKB">
        <authorList>
            <consortium name="WormBaseParasite"/>
        </authorList>
    </citation>
    <scope>IDENTIFICATION</scope>
</reference>
<keyword evidence="1" id="KW-0472">Membrane</keyword>